<evidence type="ECO:0000313" key="2">
    <source>
        <dbReference type="RefSeq" id="XP_010260615.1"/>
    </source>
</evidence>
<dbReference type="GeneID" id="104599686"/>
<keyword evidence="1" id="KW-1185">Reference proteome</keyword>
<reference evidence="2" key="1">
    <citation type="submission" date="2025-08" db="UniProtKB">
        <authorList>
            <consortium name="RefSeq"/>
        </authorList>
    </citation>
    <scope>IDENTIFICATION</scope>
</reference>
<gene>
    <name evidence="2" type="primary">LOC104599686</name>
</gene>
<dbReference type="Proteomes" id="UP000189703">
    <property type="component" value="Unplaced"/>
</dbReference>
<proteinExistence type="predicted"/>
<dbReference type="KEGG" id="nnu:104599686"/>
<accession>A0A1U8A2W9</accession>
<dbReference type="InParanoid" id="A0A1U8A2W9"/>
<protein>
    <submittedName>
        <fullName evidence="2">Uncharacterized protein LOC104599686</fullName>
    </submittedName>
</protein>
<organism evidence="1 2">
    <name type="scientific">Nelumbo nucifera</name>
    <name type="common">Sacred lotus</name>
    <dbReference type="NCBI Taxonomy" id="4432"/>
    <lineage>
        <taxon>Eukaryota</taxon>
        <taxon>Viridiplantae</taxon>
        <taxon>Streptophyta</taxon>
        <taxon>Embryophyta</taxon>
        <taxon>Tracheophyta</taxon>
        <taxon>Spermatophyta</taxon>
        <taxon>Magnoliopsida</taxon>
        <taxon>Proteales</taxon>
        <taxon>Nelumbonaceae</taxon>
        <taxon>Nelumbo</taxon>
    </lineage>
</organism>
<dbReference type="RefSeq" id="XP_010260615.1">
    <property type="nucleotide sequence ID" value="XM_010262313.2"/>
</dbReference>
<name>A0A1U8A2W9_NELNU</name>
<evidence type="ECO:0000313" key="1">
    <source>
        <dbReference type="Proteomes" id="UP000189703"/>
    </source>
</evidence>
<dbReference type="AlphaFoldDB" id="A0A1U8A2W9"/>
<sequence>MAAARAFISKHHSQSALSLCKRLFSSSSSSYSSSSSIAHAPPFPGFNRAKISSILLSDATTVTAPGAVRVNPVRCRVDCSGNWAYSPLKKDHGEGQPCMARSSTSVQLWAIIKGLHKLLCLGHKSAFFCYWTLKAIY</sequence>